<comment type="caution">
    <text evidence="1">The sequence shown here is derived from an EMBL/GenBank/DDBJ whole genome shotgun (WGS) entry which is preliminary data.</text>
</comment>
<dbReference type="Proteomes" id="UP001501470">
    <property type="component" value="Unassembled WGS sequence"/>
</dbReference>
<accession>A0ABN2D9N6</accession>
<proteinExistence type="predicted"/>
<evidence type="ECO:0000313" key="2">
    <source>
        <dbReference type="Proteomes" id="UP001501470"/>
    </source>
</evidence>
<protein>
    <submittedName>
        <fullName evidence="1">Uncharacterized protein</fullName>
    </submittedName>
</protein>
<organism evidence="1 2">
    <name type="scientific">Dactylosporangium maewongense</name>
    <dbReference type="NCBI Taxonomy" id="634393"/>
    <lineage>
        <taxon>Bacteria</taxon>
        <taxon>Bacillati</taxon>
        <taxon>Actinomycetota</taxon>
        <taxon>Actinomycetes</taxon>
        <taxon>Micromonosporales</taxon>
        <taxon>Micromonosporaceae</taxon>
        <taxon>Dactylosporangium</taxon>
    </lineage>
</organism>
<gene>
    <name evidence="1" type="ORF">GCM10009827_113190</name>
</gene>
<sequence length="276" mass="30125">MTVDPASHWLGPAWDVPENVLIAYATTGERHRMPLEEWATHGPGPRHGTRPRVAYDRRTGDELPLTVVPLRYRNDLESRSLIAAGRMPPPWPHAWRTEDWGEPPCELAGPRPLRPHGTVRRLALAGRWPELASTGWPVEAAPSLCDVLDSDLDVPVRGALVDRLARLDFAPAAGVIQRQLGRFVYVEPDLTAARRCLHALSTMTGTAFATLLTHAWFNGWPAPVPQWAAEEVEAANGYALGQVDAGGRWVSAWDIPGWDFGAGRPGSAGTLGRVSG</sequence>
<reference evidence="1 2" key="1">
    <citation type="journal article" date="2019" name="Int. J. Syst. Evol. Microbiol.">
        <title>The Global Catalogue of Microorganisms (GCM) 10K type strain sequencing project: providing services to taxonomists for standard genome sequencing and annotation.</title>
        <authorList>
            <consortium name="The Broad Institute Genomics Platform"/>
            <consortium name="The Broad Institute Genome Sequencing Center for Infectious Disease"/>
            <person name="Wu L."/>
            <person name="Ma J."/>
        </authorList>
    </citation>
    <scope>NUCLEOTIDE SEQUENCE [LARGE SCALE GENOMIC DNA]</scope>
    <source>
        <strain evidence="1 2">JCM 15933</strain>
    </source>
</reference>
<keyword evidence="2" id="KW-1185">Reference proteome</keyword>
<dbReference type="EMBL" id="BAAAQD010000049">
    <property type="protein sequence ID" value="GAA1572573.1"/>
    <property type="molecule type" value="Genomic_DNA"/>
</dbReference>
<evidence type="ECO:0000313" key="1">
    <source>
        <dbReference type="EMBL" id="GAA1572573.1"/>
    </source>
</evidence>
<name>A0ABN2D9N6_9ACTN</name>
<dbReference type="RefSeq" id="WP_344514688.1">
    <property type="nucleotide sequence ID" value="NZ_BAAAQD010000049.1"/>
</dbReference>